<evidence type="ECO:0000259" key="5">
    <source>
        <dbReference type="Pfam" id="PF08548"/>
    </source>
</evidence>
<evidence type="ECO:0000256" key="1">
    <source>
        <dbReference type="ARBA" id="ARBA00001913"/>
    </source>
</evidence>
<organism evidence="6 7">
    <name type="scientific">Roseibium salinum</name>
    <dbReference type="NCBI Taxonomy" id="1604349"/>
    <lineage>
        <taxon>Bacteria</taxon>
        <taxon>Pseudomonadati</taxon>
        <taxon>Pseudomonadota</taxon>
        <taxon>Alphaproteobacteria</taxon>
        <taxon>Hyphomicrobiales</taxon>
        <taxon>Stappiaceae</taxon>
        <taxon>Roseibium</taxon>
    </lineage>
</organism>
<comment type="cofactor">
    <cofactor evidence="1">
        <name>Ca(2+)</name>
        <dbReference type="ChEBI" id="CHEBI:29108"/>
    </cofactor>
</comment>
<dbReference type="Gene3D" id="2.150.10.10">
    <property type="entry name" value="Serralysin-like metalloprotease, C-terminal"/>
    <property type="match status" value="4"/>
</dbReference>
<evidence type="ECO:0000313" key="6">
    <source>
        <dbReference type="EMBL" id="MCX2725127.1"/>
    </source>
</evidence>
<evidence type="ECO:0000256" key="4">
    <source>
        <dbReference type="ARBA" id="ARBA00022737"/>
    </source>
</evidence>
<dbReference type="PANTHER" id="PTHR38340">
    <property type="entry name" value="S-LAYER PROTEIN"/>
    <property type="match status" value="1"/>
</dbReference>
<dbReference type="SUPFAM" id="SSF51120">
    <property type="entry name" value="beta-Roll"/>
    <property type="match status" value="4"/>
</dbReference>
<evidence type="ECO:0000256" key="3">
    <source>
        <dbReference type="ARBA" id="ARBA00022525"/>
    </source>
</evidence>
<dbReference type="Proteomes" id="UP001300261">
    <property type="component" value="Unassembled WGS sequence"/>
</dbReference>
<dbReference type="PANTHER" id="PTHR38340:SF1">
    <property type="entry name" value="S-LAYER PROTEIN"/>
    <property type="match status" value="1"/>
</dbReference>
<evidence type="ECO:0000256" key="2">
    <source>
        <dbReference type="ARBA" id="ARBA00004613"/>
    </source>
</evidence>
<dbReference type="InterPro" id="IPR011049">
    <property type="entry name" value="Serralysin-like_metalloprot_C"/>
</dbReference>
<dbReference type="RefSeq" id="WP_265965694.1">
    <property type="nucleotide sequence ID" value="NZ_JAPEVI010000003.1"/>
</dbReference>
<keyword evidence="4" id="KW-0677">Repeat</keyword>
<dbReference type="CDD" id="cd04277">
    <property type="entry name" value="ZnMc_serralysin_like"/>
    <property type="match status" value="1"/>
</dbReference>
<dbReference type="SUPFAM" id="SSF55486">
    <property type="entry name" value="Metalloproteases ('zincins'), catalytic domain"/>
    <property type="match status" value="1"/>
</dbReference>
<dbReference type="InterPro" id="IPR024079">
    <property type="entry name" value="MetalloPept_cat_dom_sf"/>
</dbReference>
<dbReference type="EMBL" id="JAPEVI010000003">
    <property type="protein sequence ID" value="MCX2725127.1"/>
    <property type="molecule type" value="Genomic_DNA"/>
</dbReference>
<dbReference type="InterPro" id="IPR050557">
    <property type="entry name" value="RTX_toxin/Mannuronan_C5-epim"/>
</dbReference>
<reference evidence="6 7" key="1">
    <citation type="journal article" date="2016" name="Int. J. Syst. Evol. Microbiol.">
        <title>Labrenzia salina sp. nov., isolated from the rhizosphere of the halophyte Arthrocnemum macrostachyum.</title>
        <authorList>
            <person name="Camacho M."/>
            <person name="Redondo-Gomez S."/>
            <person name="Rodriguez-Llorente I."/>
            <person name="Rohde M."/>
            <person name="Sproer C."/>
            <person name="Schumann P."/>
            <person name="Klenk H.P."/>
            <person name="Montero-Calasanz M.D.C."/>
        </authorList>
    </citation>
    <scope>NUCLEOTIDE SEQUENCE [LARGE SCALE GENOMIC DNA]</scope>
    <source>
        <strain evidence="6 7">DSM 29163</strain>
    </source>
</reference>
<comment type="subcellular location">
    <subcellularLocation>
        <location evidence="2">Secreted</location>
    </subcellularLocation>
</comment>
<feature type="domain" description="Peptidase M10 serralysin C-terminal" evidence="5">
    <location>
        <begin position="284"/>
        <end position="389"/>
    </location>
</feature>
<keyword evidence="7" id="KW-1185">Reference proteome</keyword>
<accession>A0ABT3R751</accession>
<gene>
    <name evidence="6" type="ORF">ON753_22625</name>
</gene>
<dbReference type="Gene3D" id="3.40.390.10">
    <property type="entry name" value="Collagenase (Catalytic Domain)"/>
    <property type="match status" value="1"/>
</dbReference>
<sequence length="787" mass="83721">MCNICFMVGRPAIFAPVPGFACDNGDFQDFQPHPDPTISASELEPSFASSATNDDTAAASLPAYTYDQIADQLTDGYWEDLGESRRSFDAAAEGTITADITGLTAEGQELAQSALGAWRLVSGLSFEFVSGDAQITFDDEETGAHTTWNVSGNTILSASVNVPASFLSSYGADIPSQTHLSYLREIGHALGLGDAGNYDGDPIYGVDNHYTNDSWQASVMSPFSQTDNTTIDASFAYPVTPMSADILAIQDLYGAPDSSNPGFTMYGTNPGGYPASYLVEIPSDAAYTIYDSNGDDLLNFIGDDHDITADQRIDLRPEGISDVAGGTGNLIIARGTIIERAYGSLGNDTLIGNDADNTLVSYEGDDTLLGGVGDDRLNGWDGRDLMSGGPGDDTIMAESDDVFWTEDGTAMDIGGEGRDWLVMSDGSRFDTDALSRFGIERFRGAELDDHVVGDDPSVDYELTGRDGNDTLVGNAGNDMLIGDNGDDILRGGAGDDVLQGGVWGRDKLYGEEGNDTLHGGKGDDILHGGAGNDVLRGGIWGRDELYGEEGNDTLHYTSGDRFWDDHVPIDVGGDGIDKLIIEDGSKFNTVGLSWYGFEEFQGAEKADRVYGNDGSVDYWMDGGGGNDDLRGGAGNDTLFGGDGDDLLMTGAGNDTLTGGNGNDTMHGGASEGTQILRGGEGDDTYFVSSQSRETWIDEKNSEGTDTLVFEDLNPGFDFWISGIERSDTLVLIWGDGATANAVHISTDYYGDIGVEYLEFANGTIMTPFDFTYPPPNPGGWNGDDWQS</sequence>
<proteinExistence type="predicted"/>
<dbReference type="PROSITE" id="PS00330">
    <property type="entry name" value="HEMOLYSIN_CALCIUM"/>
    <property type="match status" value="3"/>
</dbReference>
<keyword evidence="3" id="KW-0964">Secreted</keyword>
<dbReference type="Pfam" id="PF00353">
    <property type="entry name" value="HemolysinCabind"/>
    <property type="match status" value="5"/>
</dbReference>
<protein>
    <submittedName>
        <fullName evidence="6">M10 family metallopeptidase C-terminal domain-containing protein</fullName>
    </submittedName>
</protein>
<dbReference type="InterPro" id="IPR013858">
    <property type="entry name" value="Peptidase_M10B_C"/>
</dbReference>
<dbReference type="Pfam" id="PF08548">
    <property type="entry name" value="Peptidase_M10_C"/>
    <property type="match status" value="1"/>
</dbReference>
<dbReference type="PRINTS" id="PR00313">
    <property type="entry name" value="CABNDNGRPT"/>
</dbReference>
<name>A0ABT3R751_9HYPH</name>
<dbReference type="InterPro" id="IPR034033">
    <property type="entry name" value="Serralysin-like"/>
</dbReference>
<dbReference type="InterPro" id="IPR001343">
    <property type="entry name" value="Hemolysn_Ca-bd"/>
</dbReference>
<dbReference type="InterPro" id="IPR018511">
    <property type="entry name" value="Hemolysin-typ_Ca-bd_CS"/>
</dbReference>
<evidence type="ECO:0000313" key="7">
    <source>
        <dbReference type="Proteomes" id="UP001300261"/>
    </source>
</evidence>
<comment type="caution">
    <text evidence="6">The sequence shown here is derived from an EMBL/GenBank/DDBJ whole genome shotgun (WGS) entry which is preliminary data.</text>
</comment>